<dbReference type="EMBL" id="CP000394">
    <property type="protein sequence ID" value="ASV62436.1"/>
    <property type="molecule type" value="Genomic_DNA"/>
</dbReference>
<protein>
    <submittedName>
        <fullName evidence="2">Uncharacterized protein</fullName>
    </submittedName>
</protein>
<evidence type="ECO:0000313" key="3">
    <source>
        <dbReference type="Proteomes" id="UP000001963"/>
    </source>
</evidence>
<keyword evidence="1" id="KW-0812">Transmembrane</keyword>
<gene>
    <name evidence="2" type="ORF">GbCGDNIH1_10002</name>
</gene>
<feature type="transmembrane region" description="Helical" evidence="1">
    <location>
        <begin position="42"/>
        <end position="66"/>
    </location>
</feature>
<organism evidence="2 3">
    <name type="scientific">Granulibacter bethesdensis (strain ATCC BAA-1260 / CGDNIH1)</name>
    <dbReference type="NCBI Taxonomy" id="391165"/>
    <lineage>
        <taxon>Bacteria</taxon>
        <taxon>Pseudomonadati</taxon>
        <taxon>Pseudomonadota</taxon>
        <taxon>Alphaproteobacteria</taxon>
        <taxon>Acetobacterales</taxon>
        <taxon>Acetobacteraceae</taxon>
        <taxon>Granulibacter</taxon>
    </lineage>
</organism>
<dbReference type="RefSeq" id="WP_125911017.1">
    <property type="nucleotide sequence ID" value="NC_008343.2"/>
</dbReference>
<reference evidence="2 3" key="1">
    <citation type="journal article" date="2007" name="J. Bacteriol.">
        <title>Genome sequence analysis of the emerging human pathogenic acetic acid bacterium Granulibacter bethesdensis.</title>
        <authorList>
            <person name="Greenberg D.E."/>
            <person name="Porcella S.F."/>
            <person name="Zelazny A.M."/>
            <person name="Virtaneva K."/>
            <person name="Sturdevant D.E."/>
            <person name="Kupko J.J.III."/>
            <person name="Barbian K.D."/>
            <person name="Babar A."/>
            <person name="Dorward D.W."/>
            <person name="Holland S.M."/>
        </authorList>
    </citation>
    <scope>NUCLEOTIDE SEQUENCE [LARGE SCALE GENOMIC DNA]</scope>
    <source>
        <strain evidence="3">ATCC BAA-1260 / CGDNIH1</strain>
    </source>
</reference>
<evidence type="ECO:0000313" key="2">
    <source>
        <dbReference type="EMBL" id="ASV62436.1"/>
    </source>
</evidence>
<dbReference type="Proteomes" id="UP000001963">
    <property type="component" value="Chromosome"/>
</dbReference>
<proteinExistence type="predicted"/>
<keyword evidence="3" id="KW-1185">Reference proteome</keyword>
<evidence type="ECO:0000256" key="1">
    <source>
        <dbReference type="SAM" id="Phobius"/>
    </source>
</evidence>
<sequence length="145" mass="16151">MIKTFLSTLLGAVLGGAGVELIQRVYFTHSSLDMSYSDLAATILGATAVILAVLGFFIAVAALLGWAEFRGLTKKAAETAARDRIDERLDDGDIRAHFEELTDKFLKSKFESKSFRELVLKRVDNVVFARKDFRRDDEGDENEES</sequence>
<dbReference type="AlphaFoldDB" id="A0A286M337"/>
<keyword evidence="1" id="KW-0472">Membrane</keyword>
<keyword evidence="1" id="KW-1133">Transmembrane helix</keyword>
<name>A0A286M337_GRABC</name>
<dbReference type="KEGG" id="gbe:GbCGDNIH1_10002"/>
<accession>A0A286M337</accession>